<reference evidence="5 6" key="1">
    <citation type="submission" date="2014-01" db="EMBL/GenBank/DDBJ databases">
        <title>Genome sequence determination for a cystic fibrosis isolate, Inquilinus limosus.</title>
        <authorList>
            <person name="Pino M."/>
            <person name="Di Conza J."/>
            <person name="Gutkind G."/>
        </authorList>
    </citation>
    <scope>NUCLEOTIDE SEQUENCE [LARGE SCALE GENOMIC DNA]</scope>
    <source>
        <strain evidence="5 6">MP06</strain>
    </source>
</reference>
<dbReference type="GO" id="GO:0003700">
    <property type="term" value="F:DNA-binding transcription factor activity"/>
    <property type="evidence" value="ECO:0007669"/>
    <property type="project" value="TreeGrafter"/>
</dbReference>
<dbReference type="EMBL" id="JANX01000017">
    <property type="protein sequence ID" value="KGM35662.1"/>
    <property type="molecule type" value="Genomic_DNA"/>
</dbReference>
<proteinExistence type="predicted"/>
<dbReference type="Pfam" id="PF00356">
    <property type="entry name" value="LacI"/>
    <property type="match status" value="1"/>
</dbReference>
<dbReference type="PRINTS" id="PR00036">
    <property type="entry name" value="HTHLACI"/>
</dbReference>
<dbReference type="SUPFAM" id="SSF53822">
    <property type="entry name" value="Periplasmic binding protein-like I"/>
    <property type="match status" value="1"/>
</dbReference>
<evidence type="ECO:0000313" key="5">
    <source>
        <dbReference type="EMBL" id="KGM35662.1"/>
    </source>
</evidence>
<dbReference type="Gene3D" id="3.40.50.2300">
    <property type="match status" value="2"/>
</dbReference>
<dbReference type="PANTHER" id="PTHR30146">
    <property type="entry name" value="LACI-RELATED TRANSCRIPTIONAL REPRESSOR"/>
    <property type="match status" value="1"/>
</dbReference>
<dbReference type="InterPro" id="IPR010982">
    <property type="entry name" value="Lambda_DNA-bd_dom_sf"/>
</dbReference>
<dbReference type="SUPFAM" id="SSF47413">
    <property type="entry name" value="lambda repressor-like DNA-binding domains"/>
    <property type="match status" value="1"/>
</dbReference>
<accession>A0A0A0DF87</accession>
<keyword evidence="2" id="KW-0238">DNA-binding</keyword>
<evidence type="ECO:0000256" key="1">
    <source>
        <dbReference type="ARBA" id="ARBA00023015"/>
    </source>
</evidence>
<dbReference type="Pfam" id="PF13407">
    <property type="entry name" value="Peripla_BP_4"/>
    <property type="match status" value="1"/>
</dbReference>
<comment type="caution">
    <text evidence="5">The sequence shown here is derived from an EMBL/GenBank/DDBJ whole genome shotgun (WGS) entry which is preliminary data.</text>
</comment>
<dbReference type="Gene3D" id="1.10.260.40">
    <property type="entry name" value="lambda repressor-like DNA-binding domains"/>
    <property type="match status" value="1"/>
</dbReference>
<feature type="domain" description="HTH lacI-type" evidence="4">
    <location>
        <begin position="10"/>
        <end position="64"/>
    </location>
</feature>
<evidence type="ECO:0000256" key="2">
    <source>
        <dbReference type="ARBA" id="ARBA00023125"/>
    </source>
</evidence>
<dbReference type="PANTHER" id="PTHR30146:SF152">
    <property type="entry name" value="TRANSCRIPTIONAL REGULATORY PROTEIN"/>
    <property type="match status" value="1"/>
</dbReference>
<organism evidence="5 6">
    <name type="scientific">Inquilinus limosus MP06</name>
    <dbReference type="NCBI Taxonomy" id="1398085"/>
    <lineage>
        <taxon>Bacteria</taxon>
        <taxon>Pseudomonadati</taxon>
        <taxon>Pseudomonadota</taxon>
        <taxon>Alphaproteobacteria</taxon>
        <taxon>Rhodospirillales</taxon>
        <taxon>Rhodospirillaceae</taxon>
        <taxon>Inquilinus</taxon>
    </lineage>
</organism>
<dbReference type="InterPro" id="IPR028082">
    <property type="entry name" value="Peripla_BP_I"/>
</dbReference>
<dbReference type="CDD" id="cd06307">
    <property type="entry name" value="PBP1_sugar_binding"/>
    <property type="match status" value="1"/>
</dbReference>
<dbReference type="PROSITE" id="PS00356">
    <property type="entry name" value="HTH_LACI_1"/>
    <property type="match status" value="1"/>
</dbReference>
<dbReference type="InterPro" id="IPR000843">
    <property type="entry name" value="HTH_LacI"/>
</dbReference>
<protein>
    <submittedName>
        <fullName evidence="5">LacI family transcriptional regulator</fullName>
    </submittedName>
</protein>
<dbReference type="CDD" id="cd01392">
    <property type="entry name" value="HTH_LacI"/>
    <property type="match status" value="1"/>
</dbReference>
<dbReference type="SMART" id="SM00354">
    <property type="entry name" value="HTH_LACI"/>
    <property type="match status" value="1"/>
</dbReference>
<evidence type="ECO:0000259" key="4">
    <source>
        <dbReference type="PROSITE" id="PS50932"/>
    </source>
</evidence>
<dbReference type="GO" id="GO:0000976">
    <property type="term" value="F:transcription cis-regulatory region binding"/>
    <property type="evidence" value="ECO:0007669"/>
    <property type="project" value="TreeGrafter"/>
</dbReference>
<dbReference type="PROSITE" id="PS50932">
    <property type="entry name" value="HTH_LACI_2"/>
    <property type="match status" value="1"/>
</dbReference>
<dbReference type="InterPro" id="IPR025997">
    <property type="entry name" value="SBP_2_dom"/>
</dbReference>
<evidence type="ECO:0000256" key="3">
    <source>
        <dbReference type="ARBA" id="ARBA00023163"/>
    </source>
</evidence>
<dbReference type="Proteomes" id="UP000029995">
    <property type="component" value="Unassembled WGS sequence"/>
</dbReference>
<name>A0A0A0DF87_9PROT</name>
<sequence length="347" mass="37957">MQGGASVARTTLQDVAREAGVSVATVDRVLNGRAGTHARMVDRVKAAVEKLHYEPDRLASRLSRARDFRFTAILPVGSNDFMHILEREFRALARRYEAERVAIDVLLVDVFDGEALAEALERLPAEIDGVAVVALDHPAVAEALNALATRGTAVVTLVSDLPGVRRRHYVGLDNHAAGRTAASLLGRFLGPRRGKVGLIAGSLQLRDHIERQFGFEQVIAREYPQLEVLPLREARDDTARVEAAAHTLLDENPDLVGLYNVGGGQQGVVAALEATGRARDIVFIGHELTEFTRRHLVRGTIDAVINQDAGHMARSSVRVLLALREGAPIVPDQERIRIDIFIRDNMP</sequence>
<evidence type="ECO:0000313" key="6">
    <source>
        <dbReference type="Proteomes" id="UP000029995"/>
    </source>
</evidence>
<keyword evidence="3" id="KW-0804">Transcription</keyword>
<dbReference type="AlphaFoldDB" id="A0A0A0DF87"/>
<keyword evidence="1" id="KW-0805">Transcription regulation</keyword>
<gene>
    <name evidence="5" type="ORF">P409_03225</name>
</gene>